<dbReference type="Pfam" id="PF01497">
    <property type="entry name" value="Peripla_BP_2"/>
    <property type="match status" value="1"/>
</dbReference>
<evidence type="ECO:0000256" key="7">
    <source>
        <dbReference type="ARBA" id="ARBA00023163"/>
    </source>
</evidence>
<dbReference type="PROSITE" id="PS50983">
    <property type="entry name" value="FE_B12_PBP"/>
    <property type="match status" value="1"/>
</dbReference>
<sequence length="537" mass="61545">MVLQTSSFAPLRSLLFHMMGIELNVRPVGWSSERLTAELHTLLIITTGTGSLSLNDSSVRYTADKCFLLSPGTSYRIDNEYDNAVSFYRITFAAIRIGDSRHETYTGNILTDRHELSAYPFTRFVRLAEELYEGSRNSYEIESFKQRIRFQELLGFLVEQNLRSDRQFNSTRSVEGTIQYMRSNYTHNITVKKLAQLANVPYWQYTPIFQELTGKKPLDYLTELRINRSKELLLHSNAPLREIARRVGFADEYYFNRRFRQTTGMTPKQYSRYICNTTRVRDWTGHEVEIPAQPQRIIYYGETFGDLLALGIEAVGNSIHPEQLESLKPDLIILASSDEKQYNKISKVAPTVTFNSFAPLDNRLHTLGNWLGKKREAEQWLKTYNAKADILWKQLRTTIKPGETASVFIYDHGRRLFVMGASGLSSVLYHPSGFQPVDKIREVLDAGKGFEEISAAGLPAYAGDRIFMLIPEKDESRKAMEEMMSSALWRSLPAVRNGRIHVVEAEKWNYGDAMTRERLLDALPPILRSRQAPGSSL</sequence>
<feature type="domain" description="HTH araC/xylS-type" evidence="8">
    <location>
        <begin position="175"/>
        <end position="273"/>
    </location>
</feature>
<dbReference type="PANTHER" id="PTHR30532:SF26">
    <property type="entry name" value="IRON(3+)-HYDROXAMATE-BINDING PROTEIN FHUD"/>
    <property type="match status" value="1"/>
</dbReference>
<dbReference type="Pfam" id="PF12833">
    <property type="entry name" value="HTH_18"/>
    <property type="match status" value="1"/>
</dbReference>
<accession>A0A7G5C742</accession>
<gene>
    <name evidence="10" type="ORF">FPL14_15400</name>
</gene>
<dbReference type="GO" id="GO:0030288">
    <property type="term" value="C:outer membrane-bounded periplasmic space"/>
    <property type="evidence" value="ECO:0007669"/>
    <property type="project" value="TreeGrafter"/>
</dbReference>
<evidence type="ECO:0000313" key="11">
    <source>
        <dbReference type="Proteomes" id="UP000515679"/>
    </source>
</evidence>
<dbReference type="InterPro" id="IPR037923">
    <property type="entry name" value="HTH-like"/>
</dbReference>
<dbReference type="Gene3D" id="3.40.50.1980">
    <property type="entry name" value="Nitrogenase molybdenum iron protein domain"/>
    <property type="match status" value="3"/>
</dbReference>
<dbReference type="Proteomes" id="UP000515679">
    <property type="component" value="Chromosome"/>
</dbReference>
<keyword evidence="3" id="KW-0813">Transport</keyword>
<organism evidence="10 11">
    <name type="scientific">Cohnella cholangitidis</name>
    <dbReference type="NCBI Taxonomy" id="2598458"/>
    <lineage>
        <taxon>Bacteria</taxon>
        <taxon>Bacillati</taxon>
        <taxon>Bacillota</taxon>
        <taxon>Bacilli</taxon>
        <taxon>Bacillales</taxon>
        <taxon>Paenibacillaceae</taxon>
        <taxon>Cohnella</taxon>
    </lineage>
</organism>
<keyword evidence="4" id="KW-0732">Signal</keyword>
<evidence type="ECO:0000259" key="9">
    <source>
        <dbReference type="PROSITE" id="PS50983"/>
    </source>
</evidence>
<evidence type="ECO:0000313" key="10">
    <source>
        <dbReference type="EMBL" id="QMV45026.1"/>
    </source>
</evidence>
<dbReference type="PRINTS" id="PR00032">
    <property type="entry name" value="HTHARAC"/>
</dbReference>
<dbReference type="Gene3D" id="1.10.10.60">
    <property type="entry name" value="Homeodomain-like"/>
    <property type="match status" value="2"/>
</dbReference>
<evidence type="ECO:0000259" key="8">
    <source>
        <dbReference type="PROSITE" id="PS01124"/>
    </source>
</evidence>
<evidence type="ECO:0000256" key="3">
    <source>
        <dbReference type="ARBA" id="ARBA00022448"/>
    </source>
</evidence>
<dbReference type="PROSITE" id="PS00041">
    <property type="entry name" value="HTH_ARAC_FAMILY_1"/>
    <property type="match status" value="1"/>
</dbReference>
<dbReference type="SMART" id="SM00342">
    <property type="entry name" value="HTH_ARAC"/>
    <property type="match status" value="1"/>
</dbReference>
<dbReference type="KEGG" id="cchl:FPL14_15400"/>
<dbReference type="InterPro" id="IPR002491">
    <property type="entry name" value="ABC_transptr_periplasmic_BD"/>
</dbReference>
<keyword evidence="7" id="KW-0804">Transcription</keyword>
<keyword evidence="11" id="KW-1185">Reference proteome</keyword>
<evidence type="ECO:0000256" key="4">
    <source>
        <dbReference type="ARBA" id="ARBA00022729"/>
    </source>
</evidence>
<dbReference type="PROSITE" id="PS01124">
    <property type="entry name" value="HTH_ARAC_FAMILY_2"/>
    <property type="match status" value="1"/>
</dbReference>
<protein>
    <submittedName>
        <fullName evidence="10">ABC transporter substrate-binding protein</fullName>
    </submittedName>
</protein>
<dbReference type="GO" id="GO:0003700">
    <property type="term" value="F:DNA-binding transcription factor activity"/>
    <property type="evidence" value="ECO:0007669"/>
    <property type="project" value="InterPro"/>
</dbReference>
<keyword evidence="6" id="KW-0238">DNA-binding</keyword>
<evidence type="ECO:0000256" key="5">
    <source>
        <dbReference type="ARBA" id="ARBA00023015"/>
    </source>
</evidence>
<dbReference type="InterPro" id="IPR009057">
    <property type="entry name" value="Homeodomain-like_sf"/>
</dbReference>
<keyword evidence="5" id="KW-0805">Transcription regulation</keyword>
<reference evidence="10 11" key="1">
    <citation type="submission" date="2019-07" db="EMBL/GenBank/DDBJ databases">
        <authorList>
            <person name="Kim J.K."/>
            <person name="Cheong H.-M."/>
            <person name="Choi Y."/>
            <person name="Hwang K.J."/>
            <person name="Lee S."/>
            <person name="Choi C."/>
        </authorList>
    </citation>
    <scope>NUCLEOTIDE SEQUENCE [LARGE SCALE GENOMIC DNA]</scope>
    <source>
        <strain evidence="10 11">KS 22</strain>
    </source>
</reference>
<dbReference type="RefSeq" id="WP_182304004.1">
    <property type="nucleotide sequence ID" value="NZ_CP041969.1"/>
</dbReference>
<dbReference type="SUPFAM" id="SSF51215">
    <property type="entry name" value="Regulatory protein AraC"/>
    <property type="match status" value="1"/>
</dbReference>
<dbReference type="EMBL" id="CP041969">
    <property type="protein sequence ID" value="QMV45026.1"/>
    <property type="molecule type" value="Genomic_DNA"/>
</dbReference>
<evidence type="ECO:0000256" key="2">
    <source>
        <dbReference type="ARBA" id="ARBA00008814"/>
    </source>
</evidence>
<feature type="domain" description="Fe/B12 periplasmic-binding" evidence="9">
    <location>
        <begin position="232"/>
        <end position="531"/>
    </location>
</feature>
<dbReference type="InterPro" id="IPR051313">
    <property type="entry name" value="Bact_iron-sidero_bind"/>
</dbReference>
<comment type="subcellular location">
    <subcellularLocation>
        <location evidence="1">Cell envelope</location>
    </subcellularLocation>
</comment>
<dbReference type="SUPFAM" id="SSF53807">
    <property type="entry name" value="Helical backbone' metal receptor"/>
    <property type="match status" value="1"/>
</dbReference>
<dbReference type="InterPro" id="IPR018060">
    <property type="entry name" value="HTH_AraC"/>
</dbReference>
<evidence type="ECO:0000256" key="6">
    <source>
        <dbReference type="ARBA" id="ARBA00023125"/>
    </source>
</evidence>
<dbReference type="GO" id="GO:1901678">
    <property type="term" value="P:iron coordination entity transport"/>
    <property type="evidence" value="ECO:0007669"/>
    <property type="project" value="UniProtKB-ARBA"/>
</dbReference>
<dbReference type="GO" id="GO:0043565">
    <property type="term" value="F:sequence-specific DNA binding"/>
    <property type="evidence" value="ECO:0007669"/>
    <property type="project" value="InterPro"/>
</dbReference>
<comment type="similarity">
    <text evidence="2">Belongs to the bacterial solute-binding protein 8 family.</text>
</comment>
<dbReference type="PANTHER" id="PTHR30532">
    <property type="entry name" value="IRON III DICITRATE-BINDING PERIPLASMIC PROTEIN"/>
    <property type="match status" value="1"/>
</dbReference>
<dbReference type="InterPro" id="IPR018062">
    <property type="entry name" value="HTH_AraC-typ_CS"/>
</dbReference>
<evidence type="ECO:0000256" key="1">
    <source>
        <dbReference type="ARBA" id="ARBA00004196"/>
    </source>
</evidence>
<dbReference type="SUPFAM" id="SSF46689">
    <property type="entry name" value="Homeodomain-like"/>
    <property type="match status" value="2"/>
</dbReference>
<proteinExistence type="inferred from homology"/>
<dbReference type="InterPro" id="IPR020449">
    <property type="entry name" value="Tscrpt_reg_AraC-type_HTH"/>
</dbReference>
<name>A0A7G5C742_9BACL</name>
<dbReference type="AlphaFoldDB" id="A0A7G5C742"/>